<sequence>MDNVTEFLSSIIVIGICATLVMDAWSWLRQPILGVAPPNYAMVGRWLLHMRHGQFRHTAIATSPAMPGEKATGWLAHYLTGLAFAGILLGIGGQSWIDQPTLVPALLVGIGTVAAPFLLMQPGMGAGIAASRMPTPNAARLQSLLTHTVFGLGLYLGGWVSQGILG</sequence>
<accession>A0ABR4WGB2</accession>
<feature type="transmembrane region" description="Helical" evidence="1">
    <location>
        <begin position="102"/>
        <end position="120"/>
    </location>
</feature>
<keyword evidence="1" id="KW-1133">Transmembrane helix</keyword>
<dbReference type="RefSeq" id="WP_035245445.1">
    <property type="nucleotide sequence ID" value="NZ_ARXU01000002.1"/>
</dbReference>
<dbReference type="Proteomes" id="UP000029443">
    <property type="component" value="Unassembled WGS sequence"/>
</dbReference>
<comment type="caution">
    <text evidence="2">The sequence shown here is derived from an EMBL/GenBank/DDBJ whole genome shotgun (WGS) entry which is preliminary data.</text>
</comment>
<dbReference type="Pfam" id="PF11158">
    <property type="entry name" value="DUF2938"/>
    <property type="match status" value="1"/>
</dbReference>
<reference evidence="2 3" key="1">
    <citation type="submission" date="2012-09" db="EMBL/GenBank/DDBJ databases">
        <title>Genome Sequence of alkane-degrading Bacterium Alcanivorax jadensis T9.</title>
        <authorList>
            <person name="Lai Q."/>
            <person name="Shao Z."/>
        </authorList>
    </citation>
    <scope>NUCLEOTIDE SEQUENCE [LARGE SCALE GENOMIC DNA]</scope>
    <source>
        <strain evidence="2 3">T9</strain>
    </source>
</reference>
<evidence type="ECO:0000313" key="3">
    <source>
        <dbReference type="Proteomes" id="UP000029443"/>
    </source>
</evidence>
<organism evidence="2 3">
    <name type="scientific">Alcanivorax jadensis T9</name>
    <dbReference type="NCBI Taxonomy" id="1177181"/>
    <lineage>
        <taxon>Bacteria</taxon>
        <taxon>Pseudomonadati</taxon>
        <taxon>Pseudomonadota</taxon>
        <taxon>Gammaproteobacteria</taxon>
        <taxon>Oceanospirillales</taxon>
        <taxon>Alcanivoracaceae</taxon>
        <taxon>Alcanivorax</taxon>
    </lineage>
</organism>
<dbReference type="EMBL" id="ARXU01000002">
    <property type="protein sequence ID" value="KGD62612.1"/>
    <property type="molecule type" value="Genomic_DNA"/>
</dbReference>
<feature type="transmembrane region" description="Helical" evidence="1">
    <location>
        <begin position="75"/>
        <end position="96"/>
    </location>
</feature>
<keyword evidence="1" id="KW-0812">Transmembrane</keyword>
<protein>
    <recommendedName>
        <fullName evidence="4">DUF2938 domain-containing protein</fullName>
    </recommendedName>
</protein>
<keyword evidence="1" id="KW-0472">Membrane</keyword>
<feature type="transmembrane region" description="Helical" evidence="1">
    <location>
        <begin position="7"/>
        <end position="25"/>
    </location>
</feature>
<name>A0ABR4WGB2_9GAMM</name>
<dbReference type="InterPro" id="IPR021329">
    <property type="entry name" value="DUF2938"/>
</dbReference>
<evidence type="ECO:0000256" key="1">
    <source>
        <dbReference type="SAM" id="Phobius"/>
    </source>
</evidence>
<evidence type="ECO:0008006" key="4">
    <source>
        <dbReference type="Google" id="ProtNLM"/>
    </source>
</evidence>
<evidence type="ECO:0000313" key="2">
    <source>
        <dbReference type="EMBL" id="KGD62612.1"/>
    </source>
</evidence>
<proteinExistence type="predicted"/>
<gene>
    <name evidence="2" type="ORF">T9A_00903</name>
</gene>
<feature type="transmembrane region" description="Helical" evidence="1">
    <location>
        <begin position="141"/>
        <end position="160"/>
    </location>
</feature>
<keyword evidence="3" id="KW-1185">Reference proteome</keyword>